<protein>
    <submittedName>
        <fullName evidence="4">Response regulator</fullName>
    </submittedName>
</protein>
<name>A0ABW5KMR7_9SPHI</name>
<feature type="modified residue" description="4-aspartylphosphate" evidence="2">
    <location>
        <position position="63"/>
    </location>
</feature>
<gene>
    <name evidence="4" type="ORF">ACFSR5_18125</name>
</gene>
<dbReference type="InterPro" id="IPR011006">
    <property type="entry name" value="CheY-like_superfamily"/>
</dbReference>
<dbReference type="SUPFAM" id="SSF52172">
    <property type="entry name" value="CheY-like"/>
    <property type="match status" value="1"/>
</dbReference>
<evidence type="ECO:0000313" key="5">
    <source>
        <dbReference type="Proteomes" id="UP001597545"/>
    </source>
</evidence>
<accession>A0ABW5KMR7</accession>
<evidence type="ECO:0000256" key="1">
    <source>
        <dbReference type="ARBA" id="ARBA00022553"/>
    </source>
</evidence>
<dbReference type="PROSITE" id="PS50110">
    <property type="entry name" value="RESPONSE_REGULATORY"/>
    <property type="match status" value="1"/>
</dbReference>
<dbReference type="Pfam" id="PF00072">
    <property type="entry name" value="Response_reg"/>
    <property type="match status" value="1"/>
</dbReference>
<keyword evidence="5" id="KW-1185">Reference proteome</keyword>
<dbReference type="SMART" id="SM00448">
    <property type="entry name" value="REC"/>
    <property type="match status" value="1"/>
</dbReference>
<dbReference type="InterPro" id="IPR001789">
    <property type="entry name" value="Sig_transdc_resp-reg_receiver"/>
</dbReference>
<keyword evidence="1 2" id="KW-0597">Phosphoprotein</keyword>
<evidence type="ECO:0000313" key="4">
    <source>
        <dbReference type="EMBL" id="MFD2549573.1"/>
    </source>
</evidence>
<sequence>MKKIHVTVVDDNAIFRTLIQYMLQHFDDATVQVTLLEDGAEAMEHFQKHGAIDIDIPHILFLDIDMPFMTGWEFLDVMEGESVLKQTEIYILSSSISTADEQRSKNYGYIRDYLRKPIDKQDLFAILRKHLNL</sequence>
<organism evidence="4 5">
    <name type="scientific">Sphingobacterium suaedae</name>
    <dbReference type="NCBI Taxonomy" id="1686402"/>
    <lineage>
        <taxon>Bacteria</taxon>
        <taxon>Pseudomonadati</taxon>
        <taxon>Bacteroidota</taxon>
        <taxon>Sphingobacteriia</taxon>
        <taxon>Sphingobacteriales</taxon>
        <taxon>Sphingobacteriaceae</taxon>
        <taxon>Sphingobacterium</taxon>
    </lineage>
</organism>
<dbReference type="Gene3D" id="3.40.50.2300">
    <property type="match status" value="1"/>
</dbReference>
<dbReference type="EMBL" id="JBHULR010000015">
    <property type="protein sequence ID" value="MFD2549573.1"/>
    <property type="molecule type" value="Genomic_DNA"/>
</dbReference>
<dbReference type="PANTHER" id="PTHR44591">
    <property type="entry name" value="STRESS RESPONSE REGULATOR PROTEIN 1"/>
    <property type="match status" value="1"/>
</dbReference>
<dbReference type="InterPro" id="IPR050595">
    <property type="entry name" value="Bact_response_regulator"/>
</dbReference>
<comment type="caution">
    <text evidence="4">The sequence shown here is derived from an EMBL/GenBank/DDBJ whole genome shotgun (WGS) entry which is preliminary data.</text>
</comment>
<feature type="domain" description="Response regulatory" evidence="3">
    <location>
        <begin position="5"/>
        <end position="131"/>
    </location>
</feature>
<dbReference type="CDD" id="cd17546">
    <property type="entry name" value="REC_hyHK_CKI1_RcsC-like"/>
    <property type="match status" value="1"/>
</dbReference>
<dbReference type="PANTHER" id="PTHR44591:SF3">
    <property type="entry name" value="RESPONSE REGULATORY DOMAIN-CONTAINING PROTEIN"/>
    <property type="match status" value="1"/>
</dbReference>
<dbReference type="Proteomes" id="UP001597545">
    <property type="component" value="Unassembled WGS sequence"/>
</dbReference>
<proteinExistence type="predicted"/>
<evidence type="ECO:0000256" key="2">
    <source>
        <dbReference type="PROSITE-ProRule" id="PRU00169"/>
    </source>
</evidence>
<reference evidence="5" key="1">
    <citation type="journal article" date="2019" name="Int. J. Syst. Evol. Microbiol.">
        <title>The Global Catalogue of Microorganisms (GCM) 10K type strain sequencing project: providing services to taxonomists for standard genome sequencing and annotation.</title>
        <authorList>
            <consortium name="The Broad Institute Genomics Platform"/>
            <consortium name="The Broad Institute Genome Sequencing Center for Infectious Disease"/>
            <person name="Wu L."/>
            <person name="Ma J."/>
        </authorList>
    </citation>
    <scope>NUCLEOTIDE SEQUENCE [LARGE SCALE GENOMIC DNA]</scope>
    <source>
        <strain evidence="5">KCTC 42662</strain>
    </source>
</reference>
<evidence type="ECO:0000259" key="3">
    <source>
        <dbReference type="PROSITE" id="PS50110"/>
    </source>
</evidence>
<dbReference type="RefSeq" id="WP_380905890.1">
    <property type="nucleotide sequence ID" value="NZ_JBHUEG010000012.1"/>
</dbReference>